<sequence>MAAVEGPGFQDWPIAGSDELLALGEFVLLSIDPVASVAHLDDAIATDEASRLERVVYLAIVMAIVETGLEVGESYRLALHFYLVGQGLPTDAPLTCAPIVPATDYPDARAPLEFNAALPWDDLYVHMLYDFKAVASRFHSGPNALAVRIGKDTKRSLRRYRHDDHATFQEHVPGIGFLEHTPSYQLQAIQALEGVDIDDLESLSDMSNHKSIASESTGAGIRRKMGETCPHVELWLDINDDPRPQRLGNPKDFQASLWAVKKIWQDWELRATTEMLAKRPATTSWLRGTMDADAPEVSPLDSELEVDPTDDDGSACPDDAIEDRIERPKDTVRL</sequence>
<keyword evidence="3" id="KW-1185">Reference proteome</keyword>
<dbReference type="Proteomes" id="UP000077266">
    <property type="component" value="Unassembled WGS sequence"/>
</dbReference>
<feature type="compositionally biased region" description="Basic and acidic residues" evidence="1">
    <location>
        <begin position="322"/>
        <end position="334"/>
    </location>
</feature>
<reference evidence="2 3" key="1">
    <citation type="journal article" date="2016" name="Mol. Biol. Evol.">
        <title>Comparative Genomics of Early-Diverging Mushroom-Forming Fungi Provides Insights into the Origins of Lignocellulose Decay Capabilities.</title>
        <authorList>
            <person name="Nagy L.G."/>
            <person name="Riley R."/>
            <person name="Tritt A."/>
            <person name="Adam C."/>
            <person name="Daum C."/>
            <person name="Floudas D."/>
            <person name="Sun H."/>
            <person name="Yadav J.S."/>
            <person name="Pangilinan J."/>
            <person name="Larsson K.H."/>
            <person name="Matsuura K."/>
            <person name="Barry K."/>
            <person name="Labutti K."/>
            <person name="Kuo R."/>
            <person name="Ohm R.A."/>
            <person name="Bhattacharya S.S."/>
            <person name="Shirouzu T."/>
            <person name="Yoshinaga Y."/>
            <person name="Martin F.M."/>
            <person name="Grigoriev I.V."/>
            <person name="Hibbett D.S."/>
        </authorList>
    </citation>
    <scope>NUCLEOTIDE SEQUENCE [LARGE SCALE GENOMIC DNA]</scope>
    <source>
        <strain evidence="2 3">HHB12029</strain>
    </source>
</reference>
<dbReference type="EMBL" id="KV425977">
    <property type="protein sequence ID" value="KZV94161.1"/>
    <property type="molecule type" value="Genomic_DNA"/>
</dbReference>
<organism evidence="2 3">
    <name type="scientific">Exidia glandulosa HHB12029</name>
    <dbReference type="NCBI Taxonomy" id="1314781"/>
    <lineage>
        <taxon>Eukaryota</taxon>
        <taxon>Fungi</taxon>
        <taxon>Dikarya</taxon>
        <taxon>Basidiomycota</taxon>
        <taxon>Agaricomycotina</taxon>
        <taxon>Agaricomycetes</taxon>
        <taxon>Auriculariales</taxon>
        <taxon>Exidiaceae</taxon>
        <taxon>Exidia</taxon>
    </lineage>
</organism>
<dbReference type="AlphaFoldDB" id="A0A165J0W1"/>
<dbReference type="STRING" id="1314781.A0A165J0W1"/>
<dbReference type="OrthoDB" id="2930792at2759"/>
<evidence type="ECO:0000313" key="3">
    <source>
        <dbReference type="Proteomes" id="UP000077266"/>
    </source>
</evidence>
<gene>
    <name evidence="2" type="ORF">EXIGLDRAFT_737305</name>
</gene>
<name>A0A165J0W1_EXIGL</name>
<evidence type="ECO:0000256" key="1">
    <source>
        <dbReference type="SAM" id="MobiDB-lite"/>
    </source>
</evidence>
<feature type="region of interest" description="Disordered" evidence="1">
    <location>
        <begin position="287"/>
        <end position="334"/>
    </location>
</feature>
<proteinExistence type="predicted"/>
<dbReference type="InParanoid" id="A0A165J0W1"/>
<protein>
    <submittedName>
        <fullName evidence="2">Uncharacterized protein</fullName>
    </submittedName>
</protein>
<accession>A0A165J0W1</accession>
<feature type="compositionally biased region" description="Acidic residues" evidence="1">
    <location>
        <begin position="302"/>
        <end position="313"/>
    </location>
</feature>
<evidence type="ECO:0000313" key="2">
    <source>
        <dbReference type="EMBL" id="KZV94161.1"/>
    </source>
</evidence>